<dbReference type="PANTHER" id="PTHR11712:SF336">
    <property type="entry name" value="3-OXOACYL-[ACYL-CARRIER-PROTEIN] SYNTHASE, MITOCHONDRIAL"/>
    <property type="match status" value="1"/>
</dbReference>
<dbReference type="SUPFAM" id="SSF53901">
    <property type="entry name" value="Thiolase-like"/>
    <property type="match status" value="1"/>
</dbReference>
<dbReference type="Pfam" id="PF02801">
    <property type="entry name" value="Ketoacyl-synt_C"/>
    <property type="match status" value="1"/>
</dbReference>
<dbReference type="GO" id="GO:0030497">
    <property type="term" value="P:fatty acid elongation"/>
    <property type="evidence" value="ECO:0007669"/>
    <property type="project" value="UniProtKB-ARBA"/>
</dbReference>
<comment type="similarity">
    <text evidence="1 4">Belongs to the thiolase-like superfamily. Beta-ketoacyl-ACP synthases family.</text>
</comment>
<dbReference type="GO" id="GO:0005829">
    <property type="term" value="C:cytosol"/>
    <property type="evidence" value="ECO:0007669"/>
    <property type="project" value="TreeGrafter"/>
</dbReference>
<dbReference type="Proteomes" id="UP000600365">
    <property type="component" value="Unassembled WGS sequence"/>
</dbReference>
<dbReference type="FunFam" id="3.40.47.10:FF:000018">
    <property type="entry name" value="3-oxoacyl-[acyl-carrier-protein] synthase 2"/>
    <property type="match status" value="1"/>
</dbReference>
<dbReference type="Gene3D" id="3.40.47.10">
    <property type="match status" value="2"/>
</dbReference>
<sequence length="437" mass="45870">MDARRAPEPGRAPTAPRRVVITGIGVVAPGGTGTKAFWDLITSGRTATGRISFFDPAPFRSQVAAECTFDPAQQGLTPREIRRMDRATQFAVVGAREAVHDSGLDFGDPDPARIGVTIGSAVGATMGLEEEYVVLSDSGRKWLVDNSYGVPHLYGHFVPSSIAAEVAWAVGAEGPAAVVSAGCTSGLDSVGYARELIAEGSADLMVAGATDAPISPIAVACFDAIKATTPRNDDAEHASRPFDKSRNGFVLGEGAAVFVLEEYEHARRRGAHVYAELAGFASRCNAFHMTGLRPDGREMAEAITTALAEARMNAEAVSYINAHGSGTKQNDRHETAAFKLSLREHAYDVPVSSIKSMIGHSLGAIGSIEIAACALAIEHGVVPPTANLHTPDPECDLDYVPLTAREQDVDTVLTVGSGFGGFQSAMVLTRPGGRTAI</sequence>
<evidence type="ECO:0000256" key="1">
    <source>
        <dbReference type="ARBA" id="ARBA00008467"/>
    </source>
</evidence>
<evidence type="ECO:0000313" key="7">
    <source>
        <dbReference type="Proteomes" id="UP000600365"/>
    </source>
</evidence>
<organism evidence="6 7">
    <name type="scientific">Streptomyces albiflavescens</name>
    <dbReference type="NCBI Taxonomy" id="1623582"/>
    <lineage>
        <taxon>Bacteria</taxon>
        <taxon>Bacillati</taxon>
        <taxon>Actinomycetota</taxon>
        <taxon>Actinomycetes</taxon>
        <taxon>Kitasatosporales</taxon>
        <taxon>Streptomycetaceae</taxon>
        <taxon>Streptomyces</taxon>
    </lineage>
</organism>
<dbReference type="PROSITE" id="PS00606">
    <property type="entry name" value="KS3_1"/>
    <property type="match status" value="1"/>
</dbReference>
<keyword evidence="7" id="KW-1185">Reference proteome</keyword>
<keyword evidence="2 4" id="KW-0808">Transferase</keyword>
<dbReference type="SMART" id="SM00825">
    <property type="entry name" value="PKS_KS"/>
    <property type="match status" value="1"/>
</dbReference>
<dbReference type="InterPro" id="IPR014031">
    <property type="entry name" value="Ketoacyl_synth_C"/>
</dbReference>
<dbReference type="EMBL" id="BMMM01000030">
    <property type="protein sequence ID" value="GGN94117.1"/>
    <property type="molecule type" value="Genomic_DNA"/>
</dbReference>
<gene>
    <name evidence="6" type="primary">fabF</name>
    <name evidence="6" type="ORF">GCM10011579_093300</name>
</gene>
<dbReference type="InterPro" id="IPR000794">
    <property type="entry name" value="Beta-ketoacyl_synthase"/>
</dbReference>
<evidence type="ECO:0000256" key="2">
    <source>
        <dbReference type="ARBA" id="ARBA00022679"/>
    </source>
</evidence>
<keyword evidence="3" id="KW-0012">Acyltransferase</keyword>
<dbReference type="PANTHER" id="PTHR11712">
    <property type="entry name" value="POLYKETIDE SYNTHASE-RELATED"/>
    <property type="match status" value="1"/>
</dbReference>
<dbReference type="PROSITE" id="PS52004">
    <property type="entry name" value="KS3_2"/>
    <property type="match status" value="1"/>
</dbReference>
<dbReference type="Pfam" id="PF00109">
    <property type="entry name" value="ketoacyl-synt"/>
    <property type="match status" value="1"/>
</dbReference>
<dbReference type="InterPro" id="IPR016039">
    <property type="entry name" value="Thiolase-like"/>
</dbReference>
<dbReference type="GO" id="GO:0004315">
    <property type="term" value="F:3-oxoacyl-[acyl-carrier-protein] synthase activity"/>
    <property type="evidence" value="ECO:0007669"/>
    <property type="project" value="InterPro"/>
</dbReference>
<proteinExistence type="inferred from homology"/>
<dbReference type="InterPro" id="IPR020841">
    <property type="entry name" value="PKS_Beta-ketoAc_synthase_dom"/>
</dbReference>
<dbReference type="InterPro" id="IPR014030">
    <property type="entry name" value="Ketoacyl_synth_N"/>
</dbReference>
<evidence type="ECO:0000256" key="4">
    <source>
        <dbReference type="RuleBase" id="RU003694"/>
    </source>
</evidence>
<name>A0A918DAZ3_9ACTN</name>
<evidence type="ECO:0000259" key="5">
    <source>
        <dbReference type="PROSITE" id="PS52004"/>
    </source>
</evidence>
<dbReference type="CDD" id="cd00834">
    <property type="entry name" value="KAS_I_II"/>
    <property type="match status" value="1"/>
</dbReference>
<dbReference type="FunFam" id="3.40.47.10:FF:000029">
    <property type="entry name" value="3-oxoacyl-[acyl-carrier-protein] synthase 1"/>
    <property type="match status" value="1"/>
</dbReference>
<dbReference type="InterPro" id="IPR018201">
    <property type="entry name" value="Ketoacyl_synth_AS"/>
</dbReference>
<dbReference type="AlphaFoldDB" id="A0A918DAZ3"/>
<accession>A0A918DAZ3</accession>
<comment type="caution">
    <text evidence="6">The sequence shown here is derived from an EMBL/GenBank/DDBJ whole genome shotgun (WGS) entry which is preliminary data.</text>
</comment>
<feature type="domain" description="Ketosynthase family 3 (KS3)" evidence="5">
    <location>
        <begin position="16"/>
        <end position="430"/>
    </location>
</feature>
<reference evidence="6 7" key="1">
    <citation type="journal article" date="2014" name="Int. J. Syst. Evol. Microbiol.">
        <title>Complete genome sequence of Corynebacterium casei LMG S-19264T (=DSM 44701T), isolated from a smear-ripened cheese.</title>
        <authorList>
            <consortium name="US DOE Joint Genome Institute (JGI-PGF)"/>
            <person name="Walter F."/>
            <person name="Albersmeier A."/>
            <person name="Kalinowski J."/>
            <person name="Ruckert C."/>
        </authorList>
    </citation>
    <scope>NUCLEOTIDE SEQUENCE [LARGE SCALE GENOMIC DNA]</scope>
    <source>
        <strain evidence="6 7">CGMCC 4.7111</strain>
    </source>
</reference>
<evidence type="ECO:0000313" key="6">
    <source>
        <dbReference type="EMBL" id="GGN94117.1"/>
    </source>
</evidence>
<protein>
    <submittedName>
        <fullName evidence="6">Beta-ACP synthase</fullName>
    </submittedName>
</protein>
<dbReference type="NCBIfam" id="NF005589">
    <property type="entry name" value="PRK07314.1"/>
    <property type="match status" value="1"/>
</dbReference>
<evidence type="ECO:0000256" key="3">
    <source>
        <dbReference type="ARBA" id="ARBA00023315"/>
    </source>
</evidence>